<evidence type="ECO:0000313" key="2">
    <source>
        <dbReference type="Proteomes" id="UP001268256"/>
    </source>
</evidence>
<dbReference type="InterPro" id="IPR008979">
    <property type="entry name" value="Galactose-bd-like_sf"/>
</dbReference>
<proteinExistence type="predicted"/>
<gene>
    <name evidence="1" type="ORF">RIF25_09415</name>
</gene>
<protein>
    <submittedName>
        <fullName evidence="1">Uncharacterized protein</fullName>
    </submittedName>
</protein>
<dbReference type="Proteomes" id="UP001268256">
    <property type="component" value="Unassembled WGS sequence"/>
</dbReference>
<reference evidence="2" key="1">
    <citation type="submission" date="2023-07" db="EMBL/GenBank/DDBJ databases">
        <authorList>
            <person name="Luz R."/>
            <person name="Cordeiro R."/>
            <person name="Fonseca A."/>
            <person name="Goncalves V."/>
        </authorList>
    </citation>
    <scope>NUCLEOTIDE SEQUENCE [LARGE SCALE GENOMIC DNA]</scope>
    <source>
        <strain evidence="2">BACA0444</strain>
    </source>
</reference>
<keyword evidence="2" id="KW-1185">Reference proteome</keyword>
<name>A0AAE4JWG7_9CYAN</name>
<organism evidence="1 2">
    <name type="scientific">Pseudocalidococcus azoricus BACA0444</name>
    <dbReference type="NCBI Taxonomy" id="2918990"/>
    <lineage>
        <taxon>Bacteria</taxon>
        <taxon>Bacillati</taxon>
        <taxon>Cyanobacteriota</taxon>
        <taxon>Cyanophyceae</taxon>
        <taxon>Acaryochloridales</taxon>
        <taxon>Thermosynechococcaceae</taxon>
        <taxon>Pseudocalidococcus</taxon>
        <taxon>Pseudocalidococcus azoricus</taxon>
    </lineage>
</organism>
<sequence>MIYLLNPQGIPTAQPGEGDYLTFYNSQNKPRRVNWSELNFSNSGPISAESVTGLVAFIQNTLIPAENIDGLVNIVQATPTSWQIRNSNFNAVANANYFIDNKTNQIIATLPANPATGDTVRFLLLGDKLVTFNRNGSLTLGLSNNIVAFSKAKLMELIFCDSANGWIPSDINNQFLSRPSSFNQLTINLTTLESYNLNGNPITILTDGNTTSGLIKDGGTGFRLRINFTNLVYANRIIVNTGQFNGNFNQPTGLQIFNSPNGIDNLVSTVSLNRTSNEQSFDLTNISALDSPVSNLSINFTGNHDTGDGSRQSIREIRLFGFQL</sequence>
<dbReference type="EMBL" id="JAVMIP010000008">
    <property type="protein sequence ID" value="MDS3861026.1"/>
    <property type="molecule type" value="Genomic_DNA"/>
</dbReference>
<comment type="caution">
    <text evidence="1">The sequence shown here is derived from an EMBL/GenBank/DDBJ whole genome shotgun (WGS) entry which is preliminary data.</text>
</comment>
<dbReference type="RefSeq" id="WP_322878283.1">
    <property type="nucleotide sequence ID" value="NZ_JAVMIP010000008.1"/>
</dbReference>
<dbReference type="SUPFAM" id="SSF49785">
    <property type="entry name" value="Galactose-binding domain-like"/>
    <property type="match status" value="1"/>
</dbReference>
<accession>A0AAE4JWG7</accession>
<evidence type="ECO:0000313" key="1">
    <source>
        <dbReference type="EMBL" id="MDS3861026.1"/>
    </source>
</evidence>
<dbReference type="AlphaFoldDB" id="A0AAE4JWG7"/>